<name>A0A6J4J2Q4_9BACT</name>
<dbReference type="PANTHER" id="PTHR11706">
    <property type="entry name" value="SOLUTE CARRIER PROTEIN FAMILY 11 MEMBER"/>
    <property type="match status" value="1"/>
</dbReference>
<dbReference type="GO" id="GO:0015086">
    <property type="term" value="F:cadmium ion transmembrane transporter activity"/>
    <property type="evidence" value="ECO:0007669"/>
    <property type="project" value="TreeGrafter"/>
</dbReference>
<feature type="transmembrane region" description="Helical" evidence="5">
    <location>
        <begin position="366"/>
        <end position="388"/>
    </location>
</feature>
<evidence type="ECO:0000313" key="6">
    <source>
        <dbReference type="EMBL" id="CAA9268821.1"/>
    </source>
</evidence>
<feature type="transmembrane region" description="Helical" evidence="5">
    <location>
        <begin position="330"/>
        <end position="354"/>
    </location>
</feature>
<reference evidence="6" key="1">
    <citation type="submission" date="2020-02" db="EMBL/GenBank/DDBJ databases">
        <authorList>
            <person name="Meier V. D."/>
        </authorList>
    </citation>
    <scope>NUCLEOTIDE SEQUENCE</scope>
    <source>
        <strain evidence="6">AVDCRST_MAG95</strain>
    </source>
</reference>
<protein>
    <submittedName>
        <fullName evidence="6">Uncharacterized metal ion transporter YcsG, Mn(2+)/Fe(2+) NRAMP family</fullName>
    </submittedName>
</protein>
<keyword evidence="3 5" id="KW-1133">Transmembrane helix</keyword>
<feature type="transmembrane region" description="Helical" evidence="5">
    <location>
        <begin position="110"/>
        <end position="131"/>
    </location>
</feature>
<dbReference type="GO" id="GO:0034755">
    <property type="term" value="P:iron ion transmembrane transport"/>
    <property type="evidence" value="ECO:0007669"/>
    <property type="project" value="TreeGrafter"/>
</dbReference>
<evidence type="ECO:0000256" key="3">
    <source>
        <dbReference type="ARBA" id="ARBA00022989"/>
    </source>
</evidence>
<comment type="subcellular location">
    <subcellularLocation>
        <location evidence="1">Membrane</location>
        <topology evidence="1">Multi-pass membrane protein</topology>
    </subcellularLocation>
</comment>
<dbReference type="Pfam" id="PF01566">
    <property type="entry name" value="Nramp"/>
    <property type="match status" value="1"/>
</dbReference>
<evidence type="ECO:0000256" key="2">
    <source>
        <dbReference type="ARBA" id="ARBA00022692"/>
    </source>
</evidence>
<keyword evidence="2 5" id="KW-0812">Transmembrane</keyword>
<feature type="transmembrane region" description="Helical" evidence="5">
    <location>
        <begin position="143"/>
        <end position="162"/>
    </location>
</feature>
<sequence length="397" mass="41363">MKTKKDWNVLLGAAFLMATSAVGPGFLTQTTVFTQSLGASFGFVILASIIIDIGVQLNIWRVIAVSEKRAQDIANAVLPGLGTFISFLIVLGGLAFNIGNVGGAGLGLQVLTGISPELGGILSAGLAIGIFWVKEAGKAMDRLAQFLGLLMILLILYVVFTARPPLLEALVQTFVPDKVDVTAIITLVGGTVGGYITFAGGHRLLDAGVKGVSALPQVKTSAISGITVASIIRILLFLASLGVVAQGLPVEAANPPASVFALAAGKVGYKLFGMVMFAAAITSVIGSAYTSVSFIRSFHPAIPRHENKVIIGFILLSTLIFIALGKPVTLLIVAGALNGFILPVTLGTILVAAYRKNVVGNYRHPAWLTVFGVLVVVVMAWMGGHVFWSQVQSLVGS</sequence>
<feature type="transmembrane region" description="Helical" evidence="5">
    <location>
        <begin position="222"/>
        <end position="248"/>
    </location>
</feature>
<accession>A0A6J4J2Q4</accession>
<evidence type="ECO:0000256" key="4">
    <source>
        <dbReference type="ARBA" id="ARBA00023136"/>
    </source>
</evidence>
<feature type="transmembrane region" description="Helical" evidence="5">
    <location>
        <begin position="307"/>
        <end position="324"/>
    </location>
</feature>
<dbReference type="AlphaFoldDB" id="A0A6J4J2Q4"/>
<gene>
    <name evidence="6" type="ORF">AVDCRST_MAG95-2664</name>
</gene>
<organism evidence="6">
    <name type="scientific">uncultured Adhaeribacter sp</name>
    <dbReference type="NCBI Taxonomy" id="448109"/>
    <lineage>
        <taxon>Bacteria</taxon>
        <taxon>Pseudomonadati</taxon>
        <taxon>Bacteroidota</taxon>
        <taxon>Cytophagia</taxon>
        <taxon>Cytophagales</taxon>
        <taxon>Hymenobacteraceae</taxon>
        <taxon>Adhaeribacter</taxon>
        <taxon>environmental samples</taxon>
    </lineage>
</organism>
<feature type="transmembrane region" description="Helical" evidence="5">
    <location>
        <begin position="37"/>
        <end position="55"/>
    </location>
</feature>
<evidence type="ECO:0000256" key="5">
    <source>
        <dbReference type="SAM" id="Phobius"/>
    </source>
</evidence>
<feature type="transmembrane region" description="Helical" evidence="5">
    <location>
        <begin position="268"/>
        <end position="295"/>
    </location>
</feature>
<evidence type="ECO:0000256" key="1">
    <source>
        <dbReference type="ARBA" id="ARBA00004141"/>
    </source>
</evidence>
<dbReference type="GO" id="GO:0005384">
    <property type="term" value="F:manganese ion transmembrane transporter activity"/>
    <property type="evidence" value="ECO:0007669"/>
    <property type="project" value="TreeGrafter"/>
</dbReference>
<dbReference type="PANTHER" id="PTHR11706:SF2">
    <property type="entry name" value="TRANSPORTER PROTEIN"/>
    <property type="match status" value="1"/>
</dbReference>
<proteinExistence type="predicted"/>
<feature type="transmembrane region" description="Helical" evidence="5">
    <location>
        <begin position="76"/>
        <end position="98"/>
    </location>
</feature>
<dbReference type="EMBL" id="CADCTJ010000831">
    <property type="protein sequence ID" value="CAA9268821.1"/>
    <property type="molecule type" value="Genomic_DNA"/>
</dbReference>
<dbReference type="GO" id="GO:0005886">
    <property type="term" value="C:plasma membrane"/>
    <property type="evidence" value="ECO:0007669"/>
    <property type="project" value="TreeGrafter"/>
</dbReference>
<keyword evidence="4 5" id="KW-0472">Membrane</keyword>
<feature type="transmembrane region" description="Helical" evidence="5">
    <location>
        <begin position="182"/>
        <end position="201"/>
    </location>
</feature>
<dbReference type="InterPro" id="IPR001046">
    <property type="entry name" value="NRAMP_fam"/>
</dbReference>